<proteinExistence type="predicted"/>
<dbReference type="AlphaFoldDB" id="A0A811LDL5"/>
<dbReference type="SUPFAM" id="SSF56219">
    <property type="entry name" value="DNase I-like"/>
    <property type="match status" value="1"/>
</dbReference>
<organism evidence="2 3">
    <name type="scientific">Bursaphelenchus okinawaensis</name>
    <dbReference type="NCBI Taxonomy" id="465554"/>
    <lineage>
        <taxon>Eukaryota</taxon>
        <taxon>Metazoa</taxon>
        <taxon>Ecdysozoa</taxon>
        <taxon>Nematoda</taxon>
        <taxon>Chromadorea</taxon>
        <taxon>Rhabditida</taxon>
        <taxon>Tylenchina</taxon>
        <taxon>Tylenchomorpha</taxon>
        <taxon>Aphelenchoidea</taxon>
        <taxon>Aphelenchoididae</taxon>
        <taxon>Bursaphelenchus</taxon>
    </lineage>
</organism>
<dbReference type="Proteomes" id="UP000614601">
    <property type="component" value="Unassembled WGS sequence"/>
</dbReference>
<name>A0A811LDL5_9BILA</name>
<dbReference type="Gene3D" id="3.60.10.10">
    <property type="entry name" value="Endonuclease/exonuclease/phosphatase"/>
    <property type="match status" value="1"/>
</dbReference>
<evidence type="ECO:0000259" key="1">
    <source>
        <dbReference type="Pfam" id="PF03372"/>
    </source>
</evidence>
<dbReference type="InterPro" id="IPR036691">
    <property type="entry name" value="Endo/exonu/phosph_ase_sf"/>
</dbReference>
<evidence type="ECO:0000313" key="2">
    <source>
        <dbReference type="EMBL" id="CAD5225329.1"/>
    </source>
</evidence>
<dbReference type="GO" id="GO:0003824">
    <property type="term" value="F:catalytic activity"/>
    <property type="evidence" value="ECO:0007669"/>
    <property type="project" value="InterPro"/>
</dbReference>
<reference evidence="2" key="1">
    <citation type="submission" date="2020-09" db="EMBL/GenBank/DDBJ databases">
        <authorList>
            <person name="Kikuchi T."/>
        </authorList>
    </citation>
    <scope>NUCLEOTIDE SEQUENCE</scope>
    <source>
        <strain evidence="2">SH1</strain>
    </source>
</reference>
<dbReference type="InterPro" id="IPR005135">
    <property type="entry name" value="Endo/exonuclease/phosphatase"/>
</dbReference>
<accession>A0A811LDL5</accession>
<dbReference type="Pfam" id="PF03372">
    <property type="entry name" value="Exo_endo_phos"/>
    <property type="match status" value="1"/>
</dbReference>
<keyword evidence="3" id="KW-1185">Reference proteome</keyword>
<dbReference type="EMBL" id="CAJFCW020000005">
    <property type="protein sequence ID" value="CAG9120723.1"/>
    <property type="molecule type" value="Genomic_DNA"/>
</dbReference>
<feature type="domain" description="Endonuclease/exonuclease/phosphatase" evidence="1">
    <location>
        <begin position="1"/>
        <end position="281"/>
    </location>
</feature>
<protein>
    <recommendedName>
        <fullName evidence="1">Endonuclease/exonuclease/phosphatase domain-containing protein</fullName>
    </recommendedName>
</protein>
<comment type="caution">
    <text evidence="2">The sequence shown here is derived from an EMBL/GenBank/DDBJ whole genome shotgun (WGS) entry which is preliminary data.</text>
</comment>
<evidence type="ECO:0000313" key="3">
    <source>
        <dbReference type="Proteomes" id="UP000614601"/>
    </source>
</evidence>
<dbReference type="PANTHER" id="PTHR41349">
    <property type="match status" value="1"/>
</dbReference>
<dbReference type="OrthoDB" id="276515at2759"/>
<dbReference type="EMBL" id="CAJFDH010000005">
    <property type="protein sequence ID" value="CAD5225329.1"/>
    <property type="molecule type" value="Genomic_DNA"/>
</dbReference>
<gene>
    <name evidence="2" type="ORF">BOKJ2_LOCUS11524</name>
</gene>
<dbReference type="Proteomes" id="UP000783686">
    <property type="component" value="Unassembled WGS sequence"/>
</dbReference>
<dbReference type="PANTHER" id="PTHR41349:SF1">
    <property type="entry name" value="PROTEIN CBG08683"/>
    <property type="match status" value="1"/>
</dbReference>
<sequence length="291" mass="32864">MSFNIWLSGDSVENGLYKIAKHIRLVNPDIVAIQELKTGEVLSKLLTELGPNYKGVYHNTSDYSDTAIITKHKINYDSTFLIPAGVGTEVILNTGTAVRIVGLHLAYKSYGPYAAYNKLVTNIKQIMAGETKPDSWSRARNIKDLIAHPSFQKFSSDSDKVPFLVCGDFNSPSHLDWIKETESIHGWTVEWPATKLLLDQGFKDSFRVVYPNVTEHPGITWSTVNKAPEEWDYTIPEPQDRIDFINYKGSLIQPIDSFTYSGNEPVLPIPHHKNNDYPSDHFALVTDFEFV</sequence>